<keyword evidence="2" id="KW-1134">Transmembrane beta strand</keyword>
<dbReference type="NCBIfam" id="TIGR04057">
    <property type="entry name" value="SusC_RagA_signa"/>
    <property type="match status" value="1"/>
</dbReference>
<evidence type="ECO:0000256" key="1">
    <source>
        <dbReference type="ARBA" id="ARBA00022729"/>
    </source>
</evidence>
<dbReference type="Proteomes" id="UP001595616">
    <property type="component" value="Unassembled WGS sequence"/>
</dbReference>
<comment type="subcellular location">
    <subcellularLocation>
        <location evidence="2">Cell outer membrane</location>
        <topology evidence="2">Multi-pass membrane protein</topology>
    </subcellularLocation>
</comment>
<dbReference type="PROSITE" id="PS51257">
    <property type="entry name" value="PROKAR_LIPOPROTEIN"/>
    <property type="match status" value="1"/>
</dbReference>
<keyword evidence="2" id="KW-0812">Transmembrane</keyword>
<evidence type="ECO:0000313" key="5">
    <source>
        <dbReference type="Proteomes" id="UP001595616"/>
    </source>
</evidence>
<feature type="domain" description="TonB-dependent receptor plug" evidence="3">
    <location>
        <begin position="50"/>
        <end position="146"/>
    </location>
</feature>
<accession>A0ABV7YSS4</accession>
<keyword evidence="4" id="KW-0675">Receptor</keyword>
<comment type="caution">
    <text evidence="4">The sequence shown here is derived from an EMBL/GenBank/DDBJ whole genome shotgun (WGS) entry which is preliminary data.</text>
</comment>
<dbReference type="InterPro" id="IPR037066">
    <property type="entry name" value="Plug_dom_sf"/>
</dbReference>
<dbReference type="InterPro" id="IPR012910">
    <property type="entry name" value="Plug_dom"/>
</dbReference>
<evidence type="ECO:0000313" key="4">
    <source>
        <dbReference type="EMBL" id="MFC3810423.1"/>
    </source>
</evidence>
<dbReference type="InterPro" id="IPR039426">
    <property type="entry name" value="TonB-dep_rcpt-like"/>
</dbReference>
<dbReference type="PANTHER" id="PTHR30069:SF29">
    <property type="entry name" value="HEMOGLOBIN AND HEMOGLOBIN-HAPTOGLOBIN-BINDING PROTEIN 1-RELATED"/>
    <property type="match status" value="1"/>
</dbReference>
<keyword evidence="2" id="KW-0813">Transport</keyword>
<dbReference type="RefSeq" id="WP_379836549.1">
    <property type="nucleotide sequence ID" value="NZ_JBHRYQ010000001.1"/>
</dbReference>
<dbReference type="PANTHER" id="PTHR30069">
    <property type="entry name" value="TONB-DEPENDENT OUTER MEMBRANE RECEPTOR"/>
    <property type="match status" value="1"/>
</dbReference>
<keyword evidence="2" id="KW-0998">Cell outer membrane</keyword>
<dbReference type="EMBL" id="JBHRYQ010000001">
    <property type="protein sequence ID" value="MFC3810423.1"/>
    <property type="molecule type" value="Genomic_DNA"/>
</dbReference>
<proteinExistence type="inferred from homology"/>
<keyword evidence="2" id="KW-0472">Membrane</keyword>
<dbReference type="Gene3D" id="2.170.130.10">
    <property type="entry name" value="TonB-dependent receptor, plug domain"/>
    <property type="match status" value="1"/>
</dbReference>
<reference evidence="5" key="1">
    <citation type="journal article" date="2019" name="Int. J. Syst. Evol. Microbiol.">
        <title>The Global Catalogue of Microorganisms (GCM) 10K type strain sequencing project: providing services to taxonomists for standard genome sequencing and annotation.</title>
        <authorList>
            <consortium name="The Broad Institute Genomics Platform"/>
            <consortium name="The Broad Institute Genome Sequencing Center for Infectious Disease"/>
            <person name="Wu L."/>
            <person name="Ma J."/>
        </authorList>
    </citation>
    <scope>NUCLEOTIDE SEQUENCE [LARGE SCALE GENOMIC DNA]</scope>
    <source>
        <strain evidence="5">CECT 7956</strain>
    </source>
</reference>
<keyword evidence="5" id="KW-1185">Reference proteome</keyword>
<evidence type="ECO:0000259" key="3">
    <source>
        <dbReference type="Pfam" id="PF07715"/>
    </source>
</evidence>
<gene>
    <name evidence="4" type="ORF">ACFOOI_07160</name>
</gene>
<dbReference type="SUPFAM" id="SSF56935">
    <property type="entry name" value="Porins"/>
    <property type="match status" value="1"/>
</dbReference>
<dbReference type="InterPro" id="IPR023997">
    <property type="entry name" value="TonB-dep_OMP_SusC/RagA_CS"/>
</dbReference>
<organism evidence="4 5">
    <name type="scientific">Lacihabitans lacunae</name>
    <dbReference type="NCBI Taxonomy" id="1028214"/>
    <lineage>
        <taxon>Bacteria</taxon>
        <taxon>Pseudomonadati</taxon>
        <taxon>Bacteroidota</taxon>
        <taxon>Cytophagia</taxon>
        <taxon>Cytophagales</taxon>
        <taxon>Leadbetterellaceae</taxon>
        <taxon>Lacihabitans</taxon>
    </lineage>
</organism>
<dbReference type="Pfam" id="PF07715">
    <property type="entry name" value="Plug"/>
    <property type="match status" value="1"/>
</dbReference>
<protein>
    <submittedName>
        <fullName evidence="4">TonB-dependent receptor plug domain-containing protein</fullName>
    </submittedName>
</protein>
<dbReference type="PROSITE" id="PS52016">
    <property type="entry name" value="TONB_DEPENDENT_REC_3"/>
    <property type="match status" value="1"/>
</dbReference>
<name>A0ABV7YSS4_9BACT</name>
<keyword evidence="1" id="KW-0732">Signal</keyword>
<sequence length="157" mass="16556">MKNLIYLTILTAVGVACSPKTQTTYRADDKKVVVIEDSYSKSTGRENTGSASVVDDMPVNTTLDIYLKNVAGVNVNGSGSRASVTIRGISSFAGSNEPLFVVDSVPFSDGYASLFYTLNANDIKSVSVLKDAASTAIYGSRASNGVIVISMKKAPKK</sequence>
<comment type="similarity">
    <text evidence="2">Belongs to the TonB-dependent receptor family.</text>
</comment>
<evidence type="ECO:0000256" key="2">
    <source>
        <dbReference type="PROSITE-ProRule" id="PRU01360"/>
    </source>
</evidence>